<feature type="region of interest" description="Disordered" evidence="1">
    <location>
        <begin position="1"/>
        <end position="39"/>
    </location>
</feature>
<keyword evidence="4" id="KW-1185">Reference proteome</keyword>
<accession>A0A8H5GT26</accession>
<sequence>MSTTSSTDYQPLSNPAAGPSTWRPPAHWNLHNPPQPRKKIRTPEEDQIIAATSARVSQRLASDHALVRFPDVETPFTDKYDAINRLLPFHVFLQPHEDLLTSPDRKGKTKALSQEEQEIKETKFALECAKRRRRLMERFRKARIRSGREPSPHDQTIVLTQAIIEADRADLALLNTEVRSVRSELERLEREKRAAANPTRPYYLSQSQSNTAAPYYRGYPAYTYAQAYGVQPPSTTPASTNYTPYQTGVPIPVQLPVASLPALNQLGITPVPAASVPTDGQPPPPAVLRGSSANGTMLNLEINVSLLQSNQMSGLALILNSLMSRTAASTT</sequence>
<comment type="caution">
    <text evidence="3">The sequence shown here is derived from an EMBL/GenBank/DDBJ whole genome shotgun (WGS) entry which is preliminary data.</text>
</comment>
<evidence type="ECO:0000256" key="1">
    <source>
        <dbReference type="SAM" id="MobiDB-lite"/>
    </source>
</evidence>
<dbReference type="EMBL" id="JAACJM010000010">
    <property type="protein sequence ID" value="KAF5370699.1"/>
    <property type="molecule type" value="Genomic_DNA"/>
</dbReference>
<feature type="compositionally biased region" description="Polar residues" evidence="1">
    <location>
        <begin position="1"/>
        <end position="13"/>
    </location>
</feature>
<dbReference type="Pfam" id="PF15249">
    <property type="entry name" value="GLTSCR1"/>
    <property type="match status" value="1"/>
</dbReference>
<dbReference type="AlphaFoldDB" id="A0A8H5GT26"/>
<dbReference type="OrthoDB" id="2556847at2759"/>
<evidence type="ECO:0000259" key="2">
    <source>
        <dbReference type="Pfam" id="PF15249"/>
    </source>
</evidence>
<name>A0A8H5GT26_9AGAR</name>
<protein>
    <recommendedName>
        <fullName evidence="2">GLTSCR protein conserved domain-containing protein</fullName>
    </recommendedName>
</protein>
<gene>
    <name evidence="3" type="ORF">D9758_002028</name>
</gene>
<evidence type="ECO:0000313" key="4">
    <source>
        <dbReference type="Proteomes" id="UP000559256"/>
    </source>
</evidence>
<proteinExistence type="predicted"/>
<organism evidence="3 4">
    <name type="scientific">Tetrapyrgos nigripes</name>
    <dbReference type="NCBI Taxonomy" id="182062"/>
    <lineage>
        <taxon>Eukaryota</taxon>
        <taxon>Fungi</taxon>
        <taxon>Dikarya</taxon>
        <taxon>Basidiomycota</taxon>
        <taxon>Agaricomycotina</taxon>
        <taxon>Agaricomycetes</taxon>
        <taxon>Agaricomycetidae</taxon>
        <taxon>Agaricales</taxon>
        <taxon>Marasmiineae</taxon>
        <taxon>Marasmiaceae</taxon>
        <taxon>Tetrapyrgos</taxon>
    </lineage>
</organism>
<evidence type="ECO:0000313" key="3">
    <source>
        <dbReference type="EMBL" id="KAF5370699.1"/>
    </source>
</evidence>
<reference evidence="3 4" key="1">
    <citation type="journal article" date="2020" name="ISME J.">
        <title>Uncovering the hidden diversity of litter-decomposition mechanisms in mushroom-forming fungi.</title>
        <authorList>
            <person name="Floudas D."/>
            <person name="Bentzer J."/>
            <person name="Ahren D."/>
            <person name="Johansson T."/>
            <person name="Persson P."/>
            <person name="Tunlid A."/>
        </authorList>
    </citation>
    <scope>NUCLEOTIDE SEQUENCE [LARGE SCALE GENOMIC DNA]</scope>
    <source>
        <strain evidence="3 4">CBS 291.85</strain>
    </source>
</reference>
<dbReference type="Proteomes" id="UP000559256">
    <property type="component" value="Unassembled WGS sequence"/>
</dbReference>
<dbReference type="InterPro" id="IPR015671">
    <property type="entry name" value="GSCR1_dom"/>
</dbReference>
<feature type="domain" description="GLTSCR protein conserved" evidence="2">
    <location>
        <begin position="63"/>
        <end position="173"/>
    </location>
</feature>